<dbReference type="Pfam" id="PF07687">
    <property type="entry name" value="M20_dimer"/>
    <property type="match status" value="1"/>
</dbReference>
<protein>
    <recommendedName>
        <fullName evidence="3">Succinyl-diaminopimelate desuccinylase</fullName>
        <ecNumber evidence="3">3.5.1.18</ecNumber>
    </recommendedName>
</protein>
<dbReference type="PATRIC" id="fig|1125779.3.peg.239"/>
<accession>S2Z9B7</accession>
<dbReference type="EC" id="3.5.1.18" evidence="3"/>
<dbReference type="InterPro" id="IPR050072">
    <property type="entry name" value="Peptidase_M20A"/>
</dbReference>
<dbReference type="GO" id="GO:0009014">
    <property type="term" value="F:succinyl-diaminopimelate desuccinylase activity"/>
    <property type="evidence" value="ECO:0007669"/>
    <property type="project" value="UniProtKB-UniRule"/>
</dbReference>
<evidence type="ECO:0000256" key="2">
    <source>
        <dbReference type="ARBA" id="ARBA00022801"/>
    </source>
</evidence>
<reference evidence="5 6" key="1">
    <citation type="submission" date="2013-05" db="EMBL/GenBank/DDBJ databases">
        <title>The Genome Sequence of Corynebacterium pyruviciproducens 1773O (ATCC BAA-1742).</title>
        <authorList>
            <consortium name="The Broad Institute Genomics Platform"/>
            <person name="Earl A."/>
            <person name="Ward D."/>
            <person name="Feldgarden M."/>
            <person name="Gevers D."/>
            <person name="Tong J."/>
            <person name="Walker B."/>
            <person name="Young S."/>
            <person name="Zeng Q."/>
            <person name="Gargeya S."/>
            <person name="Fitzgerald M."/>
            <person name="Haas B."/>
            <person name="Abouelleil A."/>
            <person name="Allen A.W."/>
            <person name="Alvarado L."/>
            <person name="Arachchi H.M."/>
            <person name="Berlin A.M."/>
            <person name="Chapman S.B."/>
            <person name="Gainer-Dewar J."/>
            <person name="Goldberg J."/>
            <person name="Griggs A."/>
            <person name="Gujja S."/>
            <person name="Hansen M."/>
            <person name="Howarth C."/>
            <person name="Imamovic A."/>
            <person name="Ireland A."/>
            <person name="Larimer J."/>
            <person name="McCowan C."/>
            <person name="Murphy C."/>
            <person name="Pearson M."/>
            <person name="Poon T.W."/>
            <person name="Priest M."/>
            <person name="Roberts A."/>
            <person name="Saif S."/>
            <person name="Shea T."/>
            <person name="Sisk P."/>
            <person name="Sykes S."/>
            <person name="Wortman J."/>
            <person name="Nusbaum C."/>
            <person name="Birren B."/>
        </authorList>
    </citation>
    <scope>NUCLEOTIDE SEQUENCE [LARGE SCALE GENOMIC DNA]</scope>
    <source>
        <strain evidence="5 6">ATCC BAA-1742</strain>
    </source>
</reference>
<evidence type="ECO:0000313" key="5">
    <source>
        <dbReference type="EMBL" id="EPD70955.1"/>
    </source>
</evidence>
<dbReference type="GO" id="GO:0008777">
    <property type="term" value="F:acetylornithine deacetylase activity"/>
    <property type="evidence" value="ECO:0007669"/>
    <property type="project" value="TreeGrafter"/>
</dbReference>
<dbReference type="InterPro" id="IPR002933">
    <property type="entry name" value="Peptidase_M20"/>
</dbReference>
<dbReference type="SUPFAM" id="SSF55031">
    <property type="entry name" value="Bacterial exopeptidase dimerisation domain"/>
    <property type="match status" value="1"/>
</dbReference>
<evidence type="ECO:0000256" key="3">
    <source>
        <dbReference type="NCBIfam" id="TIGR01900"/>
    </source>
</evidence>
<evidence type="ECO:0000313" key="6">
    <source>
        <dbReference type="Proteomes" id="UP000014408"/>
    </source>
</evidence>
<dbReference type="PANTHER" id="PTHR43808:SF31">
    <property type="entry name" value="N-ACETYL-L-CITRULLINE DEACETYLASE"/>
    <property type="match status" value="1"/>
</dbReference>
<dbReference type="GO" id="GO:0006526">
    <property type="term" value="P:L-arginine biosynthetic process"/>
    <property type="evidence" value="ECO:0007669"/>
    <property type="project" value="TreeGrafter"/>
</dbReference>
<name>S2Z9B7_9CORY</name>
<comment type="caution">
    <text evidence="5">The sequence shown here is derived from an EMBL/GenBank/DDBJ whole genome shotgun (WGS) entry which is preliminary data.</text>
</comment>
<proteinExistence type="predicted"/>
<dbReference type="AlphaFoldDB" id="S2Z9B7"/>
<keyword evidence="2" id="KW-0378">Hydrolase</keyword>
<keyword evidence="1" id="KW-0479">Metal-binding</keyword>
<dbReference type="InterPro" id="IPR010174">
    <property type="entry name" value="Succinyl-DAP_deSuclase_DapE"/>
</dbReference>
<organism evidence="5 6">
    <name type="scientific">Corynebacterium pyruviciproducens ATCC BAA-1742</name>
    <dbReference type="NCBI Taxonomy" id="1125779"/>
    <lineage>
        <taxon>Bacteria</taxon>
        <taxon>Bacillati</taxon>
        <taxon>Actinomycetota</taxon>
        <taxon>Actinomycetes</taxon>
        <taxon>Mycobacteriales</taxon>
        <taxon>Corynebacteriaceae</taxon>
        <taxon>Corynebacterium</taxon>
    </lineage>
</organism>
<dbReference type="SUPFAM" id="SSF53187">
    <property type="entry name" value="Zn-dependent exopeptidases"/>
    <property type="match status" value="1"/>
</dbReference>
<dbReference type="Gene3D" id="3.30.70.360">
    <property type="match status" value="1"/>
</dbReference>
<dbReference type="HOGENOM" id="CLU_021802_1_0_11"/>
<dbReference type="STRING" id="1125779.HMPREF1219_00250"/>
<gene>
    <name evidence="5" type="ORF">HMPREF1219_00250</name>
</gene>
<keyword evidence="6" id="KW-1185">Reference proteome</keyword>
<dbReference type="Pfam" id="PF01546">
    <property type="entry name" value="Peptidase_M20"/>
    <property type="match status" value="1"/>
</dbReference>
<dbReference type="eggNOG" id="COG0624">
    <property type="taxonomic scope" value="Bacteria"/>
</dbReference>
<dbReference type="GO" id="GO:0009089">
    <property type="term" value="P:lysine biosynthetic process via diaminopimelate"/>
    <property type="evidence" value="ECO:0007669"/>
    <property type="project" value="UniProtKB-UniRule"/>
</dbReference>
<feature type="domain" description="Peptidase M20 dimerisation" evidence="4">
    <location>
        <begin position="194"/>
        <end position="292"/>
    </location>
</feature>
<dbReference type="InterPro" id="IPR036264">
    <property type="entry name" value="Bact_exopeptidase_dim_dom"/>
</dbReference>
<sequence length="389" mass="41221">MSYSLTEAKNDVCNRAGVTDCGTIIDMNHVLTLTDPVLLTQQLIDIPSESRSEKSIADAVEAALTGLGLETVRVSNTVAARTFRGLGRRVILAGHLDTVPAAGNIPSHRDGDIIHGLGSVDMKSGDACFLHALATLAHHESLNADITAIFYECEEIAAQFSGLQKFIDAYPEWVRGDFAILGEPTGGVVEAGCQGTIRMKLTAHGVRAHSARAWLGENALHKLGPILTRIAADEPREVDIDGCTYKEGFNAVVAEAGVAKNTIPDEAVLYVNFRYAPDRSVEDAKEHMLTVLGGGDPARAGELVEIDYDDVSPAAAPGLSTPVAADFVALAGSVRAKYGWTDVARLSALGIPSVNCGPGDPSLCHKPEEHCPVSQIEEVSALLTKFLTC</sequence>
<dbReference type="Proteomes" id="UP000014408">
    <property type="component" value="Unassembled WGS sequence"/>
</dbReference>
<dbReference type="InterPro" id="IPR011650">
    <property type="entry name" value="Peptidase_M20_dimer"/>
</dbReference>
<dbReference type="EMBL" id="ATBY01000002">
    <property type="protein sequence ID" value="EPD70955.1"/>
    <property type="molecule type" value="Genomic_DNA"/>
</dbReference>
<evidence type="ECO:0000256" key="1">
    <source>
        <dbReference type="ARBA" id="ARBA00022723"/>
    </source>
</evidence>
<dbReference type="NCBIfam" id="TIGR01900">
    <property type="entry name" value="dapE-gram_pos"/>
    <property type="match status" value="1"/>
</dbReference>
<dbReference type="GO" id="GO:0046872">
    <property type="term" value="F:metal ion binding"/>
    <property type="evidence" value="ECO:0007669"/>
    <property type="project" value="UniProtKB-KW"/>
</dbReference>
<dbReference type="Gene3D" id="3.40.630.10">
    <property type="entry name" value="Zn peptidases"/>
    <property type="match status" value="1"/>
</dbReference>
<dbReference type="PANTHER" id="PTHR43808">
    <property type="entry name" value="ACETYLORNITHINE DEACETYLASE"/>
    <property type="match status" value="1"/>
</dbReference>
<evidence type="ECO:0000259" key="4">
    <source>
        <dbReference type="Pfam" id="PF07687"/>
    </source>
</evidence>